<dbReference type="HOGENOM" id="CLU_487185_0_0_0"/>
<dbReference type="Proteomes" id="UP000030700">
    <property type="component" value="Unassembled WGS sequence"/>
</dbReference>
<dbReference type="AlphaFoldDB" id="A0A0S6VU08"/>
<name>A0A0S6VU08_9BACT</name>
<proteinExistence type="predicted"/>
<dbReference type="Pfam" id="PF18998">
    <property type="entry name" value="Flg_new_2"/>
    <property type="match status" value="1"/>
</dbReference>
<dbReference type="STRING" id="1499966.U14_00698"/>
<gene>
    <name evidence="9" type="ORF">U14_00698</name>
</gene>
<dbReference type="EMBL" id="DF820455">
    <property type="protein sequence ID" value="GAK49476.1"/>
    <property type="molecule type" value="Genomic_DNA"/>
</dbReference>
<evidence type="ECO:0000256" key="3">
    <source>
        <dbReference type="ARBA" id="ARBA00004613"/>
    </source>
</evidence>
<keyword evidence="10" id="KW-1185">Reference proteome</keyword>
<protein>
    <submittedName>
        <fullName evidence="9">Fubronectin, type III domain protein</fullName>
    </submittedName>
</protein>
<dbReference type="GO" id="GO:0009279">
    <property type="term" value="C:cell outer membrane"/>
    <property type="evidence" value="ECO:0007669"/>
    <property type="project" value="UniProtKB-SubCell"/>
</dbReference>
<sequence length="559" mass="57035">MKSNILWLIGLLGLLSLALIHGCDQDRSAQSPVAPEGTVAQKVVLRIGGVPSKANAKVVGLRIDAAGIDEKGAQIGQVIPPVSIANPTFPQAVELTLYRPPCRYRITVTTDLSRDPARTWEDQIDICQQKVGTLAIDVFESFLVDQLTIHAPDAVNAGEAVAASCEGVGLNAPDSAQYPLTVTLSERGGSHFDASPNGLTISGSFPDPYTAEETQRVLNCAIADGRSAPQTVTKTIARILPTPIPGVTVTPVPEVTVTPTPTPIGSSTLTITKSGTGTGTVTSAPAGINCGGTCRASFKNGTRVTLTATPDTGMGFVNWSGACTGAANSCTVTMSEAQTVNVEFVNLCLVTKTNDSVIGSLRQVIADAVTNGCSSITFASGVTTITVTNPLTIDGGTLVIDGGTGVTISGGHTSNGVFSINSGTVVVFKGLTITQGNSASFGGGISNGGKITIESDSIVSYNSADNHGGGIYNYMGTVIVKGTVSNNTSLGYGGGIYNYRGNVTVNGNISNNQATNSGGGIANIGSVAVTGATAANVLNNTTSTTCNNYYWDTSGCVLP</sequence>
<reference evidence="9" key="1">
    <citation type="journal article" date="2015" name="PeerJ">
        <title>First genomic representation of candidate bacterial phylum KSB3 points to enhanced environmental sensing as a trigger of wastewater bulking.</title>
        <authorList>
            <person name="Sekiguchi Y."/>
            <person name="Ohashi A."/>
            <person name="Parks D.H."/>
            <person name="Yamauchi T."/>
            <person name="Tyson G.W."/>
            <person name="Hugenholtz P."/>
        </authorList>
    </citation>
    <scope>NUCLEOTIDE SEQUENCE [LARGE SCALE GENOMIC DNA]</scope>
</reference>
<accession>A0A0S6VU08</accession>
<keyword evidence="5" id="KW-0732">Signal</keyword>
<evidence type="ECO:0000259" key="8">
    <source>
        <dbReference type="Pfam" id="PF18998"/>
    </source>
</evidence>
<keyword evidence="4" id="KW-0964">Secreted</keyword>
<evidence type="ECO:0000256" key="5">
    <source>
        <dbReference type="ARBA" id="ARBA00022729"/>
    </source>
</evidence>
<organism evidence="9">
    <name type="scientific">Candidatus Moduliflexus flocculans</name>
    <dbReference type="NCBI Taxonomy" id="1499966"/>
    <lineage>
        <taxon>Bacteria</taxon>
        <taxon>Candidatus Moduliflexota</taxon>
        <taxon>Candidatus Moduliflexia</taxon>
        <taxon>Candidatus Moduliflexales</taxon>
        <taxon>Candidatus Moduliflexaceae</taxon>
    </lineage>
</organism>
<dbReference type="Pfam" id="PF02415">
    <property type="entry name" value="Chlam_PMP"/>
    <property type="match status" value="1"/>
</dbReference>
<evidence type="ECO:0000313" key="10">
    <source>
        <dbReference type="Proteomes" id="UP000030700"/>
    </source>
</evidence>
<evidence type="ECO:0000256" key="2">
    <source>
        <dbReference type="ARBA" id="ARBA00004442"/>
    </source>
</evidence>
<feature type="domain" description="Bacterial repeat" evidence="8">
    <location>
        <begin position="270"/>
        <end position="344"/>
    </location>
</feature>
<evidence type="ECO:0000256" key="1">
    <source>
        <dbReference type="ARBA" id="ARBA00004196"/>
    </source>
</evidence>
<evidence type="ECO:0000256" key="6">
    <source>
        <dbReference type="ARBA" id="ARBA00023136"/>
    </source>
</evidence>
<dbReference type="InterPro" id="IPR044060">
    <property type="entry name" value="Bacterial_rp_domain"/>
</dbReference>
<keyword evidence="6" id="KW-0472">Membrane</keyword>
<dbReference type="InterPro" id="IPR011050">
    <property type="entry name" value="Pectin_lyase_fold/virulence"/>
</dbReference>
<evidence type="ECO:0000256" key="4">
    <source>
        <dbReference type="ARBA" id="ARBA00022525"/>
    </source>
</evidence>
<evidence type="ECO:0000313" key="9">
    <source>
        <dbReference type="EMBL" id="GAK49476.1"/>
    </source>
</evidence>
<dbReference type="GO" id="GO:0005576">
    <property type="term" value="C:extracellular region"/>
    <property type="evidence" value="ECO:0007669"/>
    <property type="project" value="UniProtKB-SubCell"/>
</dbReference>
<comment type="subcellular location">
    <subcellularLocation>
        <location evidence="1">Cell envelope</location>
    </subcellularLocation>
    <subcellularLocation>
        <location evidence="2">Cell outer membrane</location>
    </subcellularLocation>
    <subcellularLocation>
        <location evidence="3">Secreted</location>
    </subcellularLocation>
</comment>
<evidence type="ECO:0000256" key="7">
    <source>
        <dbReference type="ARBA" id="ARBA00023237"/>
    </source>
</evidence>
<keyword evidence="7" id="KW-0998">Cell outer membrane</keyword>
<dbReference type="SUPFAM" id="SSF51126">
    <property type="entry name" value="Pectin lyase-like"/>
    <property type="match status" value="1"/>
</dbReference>
<dbReference type="InterPro" id="IPR003368">
    <property type="entry name" value="POMP_repeat"/>
</dbReference>